<dbReference type="PATRIC" id="fig|1239307.3.peg.888"/>
<dbReference type="KEGG" id="sod:Sant_0827"/>
<dbReference type="OrthoDB" id="9095096at2"/>
<evidence type="ECO:0008006" key="3">
    <source>
        <dbReference type="Google" id="ProtNLM"/>
    </source>
</evidence>
<dbReference type="HOGENOM" id="CLU_121942_1_0_6"/>
<dbReference type="SUPFAM" id="SSF102462">
    <property type="entry name" value="Peptidyl-tRNA hydrolase II"/>
    <property type="match status" value="1"/>
</dbReference>
<dbReference type="RefSeq" id="WP_025421044.1">
    <property type="nucleotide sequence ID" value="NZ_CP006569.1"/>
</dbReference>
<dbReference type="InterPro" id="IPR023476">
    <property type="entry name" value="Pep_tRNA_hydro_II_dom_sf"/>
</dbReference>
<sequence length="150" mass="15753">MNEMEQQVSAVPERCVVIVSQALDAGRAANAAAVMALTLGQRHPGLVGEALVDARQRAWPGLIPIGIPVLAANTRHLQRLWQEGASQGLDVVLFPVEGQATTDYTQFRAALAGQNSESFQLIGIAIAGDKKRVRKLTSGLALYGGPVGGA</sequence>
<evidence type="ECO:0000313" key="1">
    <source>
        <dbReference type="EMBL" id="AHF75910.1"/>
    </source>
</evidence>
<dbReference type="InterPro" id="IPR018988">
    <property type="entry name" value="DUF2000"/>
</dbReference>
<dbReference type="Gene3D" id="3.40.1490.10">
    <property type="entry name" value="Bit1"/>
    <property type="match status" value="1"/>
</dbReference>
<dbReference type="AlphaFoldDB" id="W0HUM5"/>
<gene>
    <name evidence="1" type="ORF">Sant_0827</name>
</gene>
<dbReference type="Pfam" id="PF09391">
    <property type="entry name" value="DUF2000"/>
    <property type="match status" value="1"/>
</dbReference>
<dbReference type="Proteomes" id="UP000019028">
    <property type="component" value="Chromosome"/>
</dbReference>
<dbReference type="InterPro" id="IPR017021">
    <property type="entry name" value="UCP033763"/>
</dbReference>
<dbReference type="EMBL" id="CP006569">
    <property type="protein sequence ID" value="AHF75910.1"/>
    <property type="molecule type" value="Genomic_DNA"/>
</dbReference>
<reference evidence="1 2" key="1">
    <citation type="journal article" date="2014" name="Genome Biol. Evol.">
        <title>Genome degeneration and adaptation in a nascent stage of symbiosis.</title>
        <authorList>
            <person name="Oakeson K.F."/>
            <person name="Gil R."/>
            <person name="Clayton A.L."/>
            <person name="Dunn D.M."/>
            <person name="von Niederhausern A.C."/>
            <person name="Hamil C."/>
            <person name="Aoyagi A."/>
            <person name="Duval B."/>
            <person name="Baca A."/>
            <person name="Silva F.J."/>
            <person name="Vallier A."/>
            <person name="Jackson D.G."/>
            <person name="Latorre A."/>
            <person name="Weiss R.B."/>
            <person name="Heddi A."/>
            <person name="Moya A."/>
            <person name="Dale C."/>
        </authorList>
    </citation>
    <scope>NUCLEOTIDE SEQUENCE [LARGE SCALE GENOMIC DNA]</scope>
    <source>
        <strain evidence="1 2">HS1</strain>
    </source>
</reference>
<accession>W0HUM5</accession>
<evidence type="ECO:0000313" key="2">
    <source>
        <dbReference type="Proteomes" id="UP000019028"/>
    </source>
</evidence>
<proteinExistence type="predicted"/>
<organism evidence="1 2">
    <name type="scientific">Sodalis praecaptivus</name>
    <dbReference type="NCBI Taxonomy" id="1239307"/>
    <lineage>
        <taxon>Bacteria</taxon>
        <taxon>Pseudomonadati</taxon>
        <taxon>Pseudomonadota</taxon>
        <taxon>Gammaproteobacteria</taxon>
        <taxon>Enterobacterales</taxon>
        <taxon>Bruguierivoracaceae</taxon>
        <taxon>Sodalis</taxon>
    </lineage>
</organism>
<keyword evidence="2" id="KW-1185">Reference proteome</keyword>
<protein>
    <recommendedName>
        <fullName evidence="3">DUF2000 domain-containing protein</fullName>
    </recommendedName>
</protein>
<dbReference type="PIRSF" id="PIRSF033736">
    <property type="entry name" value="UCP033763"/>
    <property type="match status" value="1"/>
</dbReference>
<name>W0HUM5_9GAMM</name>